<dbReference type="PROSITE" id="PS00135">
    <property type="entry name" value="TRYPSIN_SER"/>
    <property type="match status" value="1"/>
</dbReference>
<keyword evidence="6" id="KW-0325">Glycoprotein</keyword>
<dbReference type="InterPro" id="IPR043504">
    <property type="entry name" value="Peptidase_S1_PA_chymotrypsin"/>
</dbReference>
<dbReference type="AlphaFoldDB" id="A0A6P3RCR4"/>
<proteinExistence type="predicted"/>
<name>A0A6P3RCR4_PTEVA</name>
<dbReference type="FunFam" id="2.40.10.10:FF:000024">
    <property type="entry name" value="Serine protease 53"/>
    <property type="match status" value="1"/>
</dbReference>
<evidence type="ECO:0000256" key="6">
    <source>
        <dbReference type="ARBA" id="ARBA00023180"/>
    </source>
</evidence>
<dbReference type="GO" id="GO:0006508">
    <property type="term" value="P:proteolysis"/>
    <property type="evidence" value="ECO:0007669"/>
    <property type="project" value="UniProtKB-KW"/>
</dbReference>
<feature type="chain" id="PRO_5027634056" evidence="8">
    <location>
        <begin position="17"/>
        <end position="274"/>
    </location>
</feature>
<dbReference type="SMART" id="SM00020">
    <property type="entry name" value="Tryp_SPc"/>
    <property type="match status" value="1"/>
</dbReference>
<evidence type="ECO:0000256" key="3">
    <source>
        <dbReference type="ARBA" id="ARBA00022801"/>
    </source>
</evidence>
<evidence type="ECO:0000256" key="2">
    <source>
        <dbReference type="ARBA" id="ARBA00022729"/>
    </source>
</evidence>
<dbReference type="PRINTS" id="PR00722">
    <property type="entry name" value="CHYMOTRYPSIN"/>
</dbReference>
<evidence type="ECO:0000313" key="11">
    <source>
        <dbReference type="RefSeq" id="XP_011375126.1"/>
    </source>
</evidence>
<feature type="signal peptide" evidence="8">
    <location>
        <begin position="1"/>
        <end position="16"/>
    </location>
</feature>
<keyword evidence="1 7" id="KW-0645">Protease</keyword>
<evidence type="ECO:0000256" key="7">
    <source>
        <dbReference type="RuleBase" id="RU363034"/>
    </source>
</evidence>
<evidence type="ECO:0000259" key="9">
    <source>
        <dbReference type="PROSITE" id="PS50240"/>
    </source>
</evidence>
<dbReference type="KEGG" id="pvp:105303292"/>
<feature type="domain" description="Peptidase S1" evidence="9">
    <location>
        <begin position="32"/>
        <end position="271"/>
    </location>
</feature>
<keyword evidence="3 7" id="KW-0378">Hydrolase</keyword>
<protein>
    <submittedName>
        <fullName evidence="11">Mastin-like</fullName>
    </submittedName>
</protein>
<reference evidence="11" key="1">
    <citation type="submission" date="2025-08" db="UniProtKB">
        <authorList>
            <consortium name="RefSeq"/>
        </authorList>
    </citation>
    <scope>IDENTIFICATION</scope>
    <source>
        <tissue evidence="11">Kidney</tissue>
    </source>
</reference>
<dbReference type="PANTHER" id="PTHR24253">
    <property type="entry name" value="TRANSMEMBRANE PROTEASE SERINE"/>
    <property type="match status" value="1"/>
</dbReference>
<dbReference type="InterPro" id="IPR001314">
    <property type="entry name" value="Peptidase_S1A"/>
</dbReference>
<evidence type="ECO:0000256" key="5">
    <source>
        <dbReference type="ARBA" id="ARBA00023157"/>
    </source>
</evidence>
<keyword evidence="4 7" id="KW-0720">Serine protease</keyword>
<dbReference type="Proteomes" id="UP000515202">
    <property type="component" value="Unplaced"/>
</dbReference>
<evidence type="ECO:0000256" key="1">
    <source>
        <dbReference type="ARBA" id="ARBA00022670"/>
    </source>
</evidence>
<dbReference type="CDD" id="cd00190">
    <property type="entry name" value="Tryp_SPc"/>
    <property type="match status" value="1"/>
</dbReference>
<dbReference type="SUPFAM" id="SSF50494">
    <property type="entry name" value="Trypsin-like serine proteases"/>
    <property type="match status" value="1"/>
</dbReference>
<dbReference type="InterPro" id="IPR018114">
    <property type="entry name" value="TRYPSIN_HIS"/>
</dbReference>
<dbReference type="InterPro" id="IPR001254">
    <property type="entry name" value="Trypsin_dom"/>
</dbReference>
<dbReference type="Pfam" id="PF00089">
    <property type="entry name" value="Trypsin"/>
    <property type="match status" value="1"/>
</dbReference>
<dbReference type="RefSeq" id="XP_011375126.1">
    <property type="nucleotide sequence ID" value="XM_011376824.1"/>
</dbReference>
<dbReference type="Gene3D" id="2.40.10.10">
    <property type="entry name" value="Trypsin-like serine proteases"/>
    <property type="match status" value="2"/>
</dbReference>
<evidence type="ECO:0000256" key="4">
    <source>
        <dbReference type="ARBA" id="ARBA00022825"/>
    </source>
</evidence>
<sequence length="274" mass="30232">MMLWLLFLSLPCLGGSAPVTSDLDPGTELVGIIGGHDAPPGKWPWQVGLWVNRIGNQWKLRCGGSLIHPQWVLTAAHCILGRDPVPFNFKVQVGRVRSSDDHTVKVAKVICHPKYNVSQRGPGGADVALLKLVAPVTLSNLVKWVALPPASFTVPPGRRCWVTGWGDINSSVPLPPPYHLQEVEVPIRADEFCRCQYRKINRFIKDDMLCAGSEGQDSCQGDSGGPLVCNWRGTWFQVGVVSWGEGCGLPNFPGVYTRVTYYLSWIYRYVHSSP</sequence>
<organism evidence="10 11">
    <name type="scientific">Pteropus vampyrus</name>
    <name type="common">Large flying fox</name>
    <dbReference type="NCBI Taxonomy" id="132908"/>
    <lineage>
        <taxon>Eukaryota</taxon>
        <taxon>Metazoa</taxon>
        <taxon>Chordata</taxon>
        <taxon>Craniata</taxon>
        <taxon>Vertebrata</taxon>
        <taxon>Euteleostomi</taxon>
        <taxon>Mammalia</taxon>
        <taxon>Eutheria</taxon>
        <taxon>Laurasiatheria</taxon>
        <taxon>Chiroptera</taxon>
        <taxon>Yinpterochiroptera</taxon>
        <taxon>Pteropodoidea</taxon>
        <taxon>Pteropodidae</taxon>
        <taxon>Pteropodinae</taxon>
        <taxon>Pteropus</taxon>
    </lineage>
</organism>
<keyword evidence="10" id="KW-1185">Reference proteome</keyword>
<keyword evidence="5" id="KW-1015">Disulfide bond</keyword>
<dbReference type="OrthoDB" id="93664at2759"/>
<dbReference type="PROSITE" id="PS50240">
    <property type="entry name" value="TRYPSIN_DOM"/>
    <property type="match status" value="1"/>
</dbReference>
<gene>
    <name evidence="11" type="primary">LOC105303292</name>
</gene>
<evidence type="ECO:0000256" key="8">
    <source>
        <dbReference type="SAM" id="SignalP"/>
    </source>
</evidence>
<dbReference type="PANTHER" id="PTHR24253:SF144">
    <property type="entry name" value="CHYMOTRYPSIN-LIKE PROTEASE CTRL-1-RELATED"/>
    <property type="match status" value="1"/>
</dbReference>
<accession>A0A6P3RCR4</accession>
<evidence type="ECO:0000313" key="10">
    <source>
        <dbReference type="Proteomes" id="UP000515202"/>
    </source>
</evidence>
<keyword evidence="2 8" id="KW-0732">Signal</keyword>
<dbReference type="GeneID" id="105303292"/>
<dbReference type="GO" id="GO:0004252">
    <property type="term" value="F:serine-type endopeptidase activity"/>
    <property type="evidence" value="ECO:0007669"/>
    <property type="project" value="InterPro"/>
</dbReference>
<dbReference type="InterPro" id="IPR009003">
    <property type="entry name" value="Peptidase_S1_PA"/>
</dbReference>
<dbReference type="InterPro" id="IPR033116">
    <property type="entry name" value="TRYPSIN_SER"/>
</dbReference>
<dbReference type="PROSITE" id="PS00134">
    <property type="entry name" value="TRYPSIN_HIS"/>
    <property type="match status" value="1"/>
</dbReference>